<proteinExistence type="predicted"/>
<dbReference type="GO" id="GO:0005886">
    <property type="term" value="C:plasma membrane"/>
    <property type="evidence" value="ECO:0007669"/>
    <property type="project" value="UniProtKB-SubCell"/>
</dbReference>
<feature type="transmembrane region" description="Helical" evidence="6">
    <location>
        <begin position="241"/>
        <end position="266"/>
    </location>
</feature>
<protein>
    <submittedName>
        <fullName evidence="7">Lysylphosphatidylglycerol synthase TM region</fullName>
    </submittedName>
</protein>
<keyword evidence="8" id="KW-1185">Reference proteome</keyword>
<evidence type="ECO:0000256" key="5">
    <source>
        <dbReference type="ARBA" id="ARBA00023136"/>
    </source>
</evidence>
<feature type="transmembrane region" description="Helical" evidence="6">
    <location>
        <begin position="278"/>
        <end position="297"/>
    </location>
</feature>
<dbReference type="RefSeq" id="WP_091362020.1">
    <property type="nucleotide sequence ID" value="NZ_AP025284.1"/>
</dbReference>
<dbReference type="EMBL" id="FOGB01000020">
    <property type="protein sequence ID" value="SER16430.1"/>
    <property type="molecule type" value="Genomic_DNA"/>
</dbReference>
<evidence type="ECO:0000313" key="8">
    <source>
        <dbReference type="Proteomes" id="UP000198749"/>
    </source>
</evidence>
<dbReference type="Pfam" id="PF03706">
    <property type="entry name" value="LPG_synthase_TM"/>
    <property type="match status" value="1"/>
</dbReference>
<gene>
    <name evidence="7" type="ORF">SAMN03080615_04165</name>
</gene>
<keyword evidence="2" id="KW-1003">Cell membrane</keyword>
<dbReference type="AlphaFoldDB" id="A0A1H9LYD6"/>
<organism evidence="7 8">
    <name type="scientific">Amphritea atlantica</name>
    <dbReference type="NCBI Taxonomy" id="355243"/>
    <lineage>
        <taxon>Bacteria</taxon>
        <taxon>Pseudomonadati</taxon>
        <taxon>Pseudomonadota</taxon>
        <taxon>Gammaproteobacteria</taxon>
        <taxon>Oceanospirillales</taxon>
        <taxon>Oceanospirillaceae</taxon>
        <taxon>Amphritea</taxon>
    </lineage>
</organism>
<evidence type="ECO:0000256" key="1">
    <source>
        <dbReference type="ARBA" id="ARBA00004651"/>
    </source>
</evidence>
<feature type="transmembrane region" description="Helical" evidence="6">
    <location>
        <begin position="143"/>
        <end position="160"/>
    </location>
</feature>
<dbReference type="OrthoDB" id="421014at2"/>
<dbReference type="InterPro" id="IPR022791">
    <property type="entry name" value="L-PG_synthase/AglD"/>
</dbReference>
<keyword evidence="5 6" id="KW-0472">Membrane</keyword>
<evidence type="ECO:0000256" key="4">
    <source>
        <dbReference type="ARBA" id="ARBA00022989"/>
    </source>
</evidence>
<feature type="transmembrane region" description="Helical" evidence="6">
    <location>
        <begin position="37"/>
        <end position="57"/>
    </location>
</feature>
<feature type="transmembrane region" description="Helical" evidence="6">
    <location>
        <begin position="196"/>
        <end position="221"/>
    </location>
</feature>
<evidence type="ECO:0000256" key="3">
    <source>
        <dbReference type="ARBA" id="ARBA00022692"/>
    </source>
</evidence>
<dbReference type="Proteomes" id="UP000198749">
    <property type="component" value="Unassembled WGS sequence"/>
</dbReference>
<evidence type="ECO:0000256" key="2">
    <source>
        <dbReference type="ARBA" id="ARBA00022475"/>
    </source>
</evidence>
<sequence>MRRAQLLKLLLSVVILLITLAVVEYKIGWYSLLTSWQGFSAETLAMLAILSLSSNALRAWRIKISFELPASRYPRMFYLSTNHNLLNNLLPMRTGEVAFPVLIKRYFGIGLMSSSSHLLLYRLLDLVALLSVAGVLALWQLNAMAAVGLALVTVAALLLFDRGKRVVIWLLGRFSNQKLQQLAQTFAVLPTRGGHFSAIVIVTYAVWLTKLLAFLGVVLQLSQLTLVQAVSSVAVADLSSILPIHGVAGSGTFEAAFVLAGKFYAIDTTALLKVAVQLHLFLLLMSFVAFGLGWLVAKVFYREGVLPAEAE</sequence>
<evidence type="ECO:0000313" key="7">
    <source>
        <dbReference type="EMBL" id="SER16430.1"/>
    </source>
</evidence>
<name>A0A1H9LYD6_9GAMM</name>
<keyword evidence="3 6" id="KW-0812">Transmembrane</keyword>
<comment type="subcellular location">
    <subcellularLocation>
        <location evidence="1">Cell membrane</location>
        <topology evidence="1">Multi-pass membrane protein</topology>
    </subcellularLocation>
</comment>
<accession>A0A1H9LYD6</accession>
<reference evidence="8" key="1">
    <citation type="submission" date="2016-10" db="EMBL/GenBank/DDBJ databases">
        <authorList>
            <person name="Varghese N."/>
            <person name="Submissions S."/>
        </authorList>
    </citation>
    <scope>NUCLEOTIDE SEQUENCE [LARGE SCALE GENOMIC DNA]</scope>
    <source>
        <strain evidence="8">DSM 18887</strain>
    </source>
</reference>
<keyword evidence="4 6" id="KW-1133">Transmembrane helix</keyword>
<dbReference type="STRING" id="355243.SAMN03080615_04165"/>
<evidence type="ECO:0000256" key="6">
    <source>
        <dbReference type="SAM" id="Phobius"/>
    </source>
</evidence>